<dbReference type="Pfam" id="PF18020">
    <property type="entry name" value="TIG_2"/>
    <property type="match status" value="1"/>
</dbReference>
<dbReference type="InterPro" id="IPR015943">
    <property type="entry name" value="WD40/YVTN_repeat-like_dom_sf"/>
</dbReference>
<dbReference type="InterPro" id="IPR016201">
    <property type="entry name" value="PSI"/>
</dbReference>
<evidence type="ECO:0000256" key="14">
    <source>
        <dbReference type="SAM" id="Coils"/>
    </source>
</evidence>
<feature type="domain" description="Sema" evidence="18">
    <location>
        <begin position="20"/>
        <end position="498"/>
    </location>
</feature>
<evidence type="ECO:0000256" key="9">
    <source>
        <dbReference type="ARBA" id="ARBA00023136"/>
    </source>
</evidence>
<feature type="region of interest" description="Disordered" evidence="15">
    <location>
        <begin position="1663"/>
        <end position="1692"/>
    </location>
</feature>
<dbReference type="WBParaSite" id="PSAMB.scaffold1129size35608.g11178.t1">
    <property type="protein sequence ID" value="PSAMB.scaffold1129size35608.g11178.t1"/>
    <property type="gene ID" value="PSAMB.scaffold1129size35608.g11178"/>
</dbReference>
<evidence type="ECO:0000256" key="3">
    <source>
        <dbReference type="ARBA" id="ARBA00022475"/>
    </source>
</evidence>
<dbReference type="InterPro" id="IPR008936">
    <property type="entry name" value="Rho_GTPase_activation_prot"/>
</dbReference>
<dbReference type="Pfam" id="PF20170">
    <property type="entry name" value="Plexin_RBD"/>
    <property type="match status" value="1"/>
</dbReference>
<feature type="compositionally biased region" description="Polar residues" evidence="15">
    <location>
        <begin position="1664"/>
        <end position="1680"/>
    </location>
</feature>
<dbReference type="Pfam" id="PF01833">
    <property type="entry name" value="TIG"/>
    <property type="match status" value="3"/>
</dbReference>
<dbReference type="Pfam" id="PF01437">
    <property type="entry name" value="PSI"/>
    <property type="match status" value="2"/>
</dbReference>
<keyword evidence="4 16" id="KW-0812">Transmembrane</keyword>
<keyword evidence="9 16" id="KW-0472">Membrane</keyword>
<keyword evidence="12" id="KW-0325">Glycoprotein</keyword>
<dbReference type="InterPro" id="IPR013783">
    <property type="entry name" value="Ig-like_fold"/>
</dbReference>
<proteinExistence type="inferred from homology"/>
<comment type="caution">
    <text evidence="13">Lacks conserved residue(s) required for the propagation of feature annotation.</text>
</comment>
<evidence type="ECO:0000256" key="2">
    <source>
        <dbReference type="ARBA" id="ARBA00010297"/>
    </source>
</evidence>
<keyword evidence="8 16" id="KW-1133">Transmembrane helix</keyword>
<evidence type="ECO:0000256" key="4">
    <source>
        <dbReference type="ARBA" id="ARBA00022692"/>
    </source>
</evidence>
<dbReference type="InterPro" id="IPR031148">
    <property type="entry name" value="Plexin"/>
</dbReference>
<comment type="similarity">
    <text evidence="2">Belongs to the plexin family.</text>
</comment>
<keyword evidence="10" id="KW-1015">Disulfide bond</keyword>
<dbReference type="FunFam" id="1.10.506.10:FF:000033">
    <property type="entry name" value="PLeXin"/>
    <property type="match status" value="1"/>
</dbReference>
<evidence type="ECO:0000256" key="1">
    <source>
        <dbReference type="ARBA" id="ARBA00004251"/>
    </source>
</evidence>
<evidence type="ECO:0000256" key="12">
    <source>
        <dbReference type="ARBA" id="ARBA00023180"/>
    </source>
</evidence>
<dbReference type="InterPro" id="IPR041019">
    <property type="entry name" value="TIG1_plexin"/>
</dbReference>
<dbReference type="SUPFAM" id="SSF101912">
    <property type="entry name" value="Sema domain"/>
    <property type="match status" value="1"/>
</dbReference>
<dbReference type="GO" id="GO:0030334">
    <property type="term" value="P:regulation of cell migration"/>
    <property type="evidence" value="ECO:0007669"/>
    <property type="project" value="TreeGrafter"/>
</dbReference>
<dbReference type="SMART" id="SM00429">
    <property type="entry name" value="IPT"/>
    <property type="match status" value="4"/>
</dbReference>
<dbReference type="FunFam" id="2.60.40.10:FF:000203">
    <property type="entry name" value="Plexin B2"/>
    <property type="match status" value="1"/>
</dbReference>
<dbReference type="GO" id="GO:0005886">
    <property type="term" value="C:plasma membrane"/>
    <property type="evidence" value="ECO:0007669"/>
    <property type="project" value="UniProtKB-SubCell"/>
</dbReference>
<dbReference type="CDD" id="cd11236">
    <property type="entry name" value="Sema_plexin_like"/>
    <property type="match status" value="1"/>
</dbReference>
<dbReference type="Pfam" id="PF08337">
    <property type="entry name" value="Plexin_cytopl"/>
    <property type="match status" value="1"/>
</dbReference>
<keyword evidence="6" id="KW-0677">Repeat</keyword>
<dbReference type="Pfam" id="PF01403">
    <property type="entry name" value="Sema"/>
    <property type="match status" value="1"/>
</dbReference>
<dbReference type="SMART" id="SM00630">
    <property type="entry name" value="Sema"/>
    <property type="match status" value="1"/>
</dbReference>
<sequence>MGGSYRTLLALLLGVSYFSTLPVGSRSANDVEAEFLNPNAAQDGMPFEKMVVDPSTGRVYVGAVNNLYELFEDTLKQRARVSTGPEDDSVDCPGRGACGTRRTQSNAYTKSLAIYPGMSKLIECTSLFQGRCRLRNLYDIAQTDVQKESQPIVANDRESATVAFVAQGPADAQGPPPNVLYIASTYVTNSGHFRDDVPTVASLSLDNERLFEVAVQGVGTGTELKLERKYRGQYKIDYIGGFHSGRFAYFVTRQPKGDTTQGQWPVISKLVRVCTGDKHFWSYTEVPLECNDKDGQSYNLVSDVYLGKPGYDLAESLGVSTEDDVIYAVFVRGAGGSEKSAPTRESALCVYSIKQIEAKFLENIELCFKGEASKNLPWFKSTDMCLKTQFSGQEVVCGKDVNSYIGGEIAVQATAALTTKDAQYASIATNTTHSATVAFIGTKDGRLLKAVIERKDQAFVYRTLELSAGKPILQDMELDGEGEFLYVMTPDSVSKVKVRQCDDLAVCTTCLEQRDPYCGWCVLDNKCTPESVCRKSGVASSSAAAAVVDWLSYKTGQCTTIRSVEPNQLQITAASFLTLKLDNLPNVAGDLTCQFRFPSGLELSMAAESKGTEVEGTLRCPTPGTPLLPSIPSGEHSLLARLSVIHEAGPPLATTNFTFFDCGRYDSCSGCVSSDFPCDWCVESNQCVSGTTTENKCRAQHIINGVTRTGPSRRKGPSFCPHVVASSGDIYVASGVSKTISVQAKNVLDFMTDFKCRFEIDHSVFEKAAKRVAETITCEEFKFEYFGLGAGNGTAVAQFSVVWSQGDWSSNVKMLDNNQGIRMIMYKCESLASNCGLCLALDATKFECGWCSADKACSRQDKCTAPTLDGAGGWLDRSELCPSPRITDFSPKKGPISGGTKVTIDGINLGRDYVDVSNAVSTANVKCDVQQAEYVTSTRIVCVTKESVHLKPASNPIIVKLKDDMAYTAISDANFEYVDPSITGFEPRRGPQSGGTDVTIRGQNLDAGSSATAFIGSHPCAIIKRSDTQMVCRTGPAGRAKLQGHLKVTFDVAVKEFVSLQFEYEKDPKATSVRPEKSIAAGGIEVEVRGTSFDLIQRPHMVVVESDAVVVGPPCRIESAQLMYCKTPNLRIPLNRRLQPTIDHPLMLDYGFEFNGVRTGNLSQDSGFQRLSVFPDPIIDRFADNRVKYFRQDDYLTINGRYIDAAAAERDVSVTIGTEPCNLTALANRALTCQPPSSRPTPRMLNSAHPEVVVTIGGKQYDVGYLSYDAATWSLSIQVIVAIAAAVAVFIVAFVLLLLAYRRKTTSHTRQMKTLKTQMDTIEMKVAAECKEAFAELQTHMSAMAADAPLGTPIIPFLSYRDYATQVLFPNSVNHPVLRELEVDSTRATQIESALRLFNQLLLNKTFLLTFVRTMEANKYFLSKDRVYVGSLLMVVLQEKMEYCTDVLKTLLEDLIERTVERRFQPKILFRRSESVAERMLAAWFTFLMHHYLQECAGQPLFMLYWAIKQQMEKGPQDAITLEARYSLSEEKLLRSSFDFKELTVFVSSDSNAQANADFPVRVLDCDTITQVKEKCLDAMYRTTPYSHRPSANDLDLEWRTGGSGRLLLQDLDVTSKAEVGGWKKLNTLAHYKVPTNSNLALLPRQASLYNLSLLSERSEKSSTFSLKNSPTLTRPFGTNHSHHHHHSKDPESGYKLYHLVKPTEHGPNDHQEKMVSEIYLTRLLTMKGTLQKFIEDLLLAVFSTAMRSSTLPMCIKYMFDFMDEQALVHGINDPEVVHAWKSNALPLRFWVNLIKNPHFVFDVQKPTKIEGCLSVVAQTLMDACSTQDHQLTKDSPSSKLLFAKDIYEYRKWVDDYYQQIKQLPPVSDQDMSAFLADESRTHQRQFYVFSALNELYKYLDQYKEQIGQALEEDEFAQRNRVTAKYHQMLHAMDGDSPSLNLVNNHPREDRV</sequence>
<dbReference type="SUPFAM" id="SSF103575">
    <property type="entry name" value="Plexin repeat"/>
    <property type="match status" value="1"/>
</dbReference>
<dbReference type="InterPro" id="IPR001627">
    <property type="entry name" value="Semap_dom"/>
</dbReference>
<dbReference type="SUPFAM" id="SSF81296">
    <property type="entry name" value="E set domains"/>
    <property type="match status" value="3"/>
</dbReference>
<evidence type="ECO:0000313" key="19">
    <source>
        <dbReference type="Proteomes" id="UP000887566"/>
    </source>
</evidence>
<keyword evidence="7" id="KW-0524">Neurogenesis</keyword>
<name>A0A914UN49_9BILA</name>
<dbReference type="Pfam" id="PF24479">
    <property type="entry name" value="PSI_PlexinA-B"/>
    <property type="match status" value="1"/>
</dbReference>
<dbReference type="InterPro" id="IPR036352">
    <property type="entry name" value="Semap_dom_sf"/>
</dbReference>
<dbReference type="Gene3D" id="2.130.10.10">
    <property type="entry name" value="YVTN repeat-like/Quinoprotein amine dehydrogenase"/>
    <property type="match status" value="1"/>
</dbReference>
<keyword evidence="5 17" id="KW-0732">Signal</keyword>
<evidence type="ECO:0000256" key="10">
    <source>
        <dbReference type="ARBA" id="ARBA00023157"/>
    </source>
</evidence>
<dbReference type="InterPro" id="IPR014756">
    <property type="entry name" value="Ig_E-set"/>
</dbReference>
<dbReference type="PANTHER" id="PTHR22625:SF70">
    <property type="entry name" value="PLEXIN A, ISOFORM A"/>
    <property type="match status" value="1"/>
</dbReference>
<feature type="transmembrane region" description="Helical" evidence="16">
    <location>
        <begin position="1476"/>
        <end position="1493"/>
    </location>
</feature>
<dbReference type="InterPro" id="IPR013548">
    <property type="entry name" value="Plexin_cytoplasmic_RasGAP_dom"/>
</dbReference>
<evidence type="ECO:0000256" key="15">
    <source>
        <dbReference type="SAM" id="MobiDB-lite"/>
    </source>
</evidence>
<dbReference type="GO" id="GO:0007399">
    <property type="term" value="P:nervous system development"/>
    <property type="evidence" value="ECO:0007669"/>
    <property type="project" value="UniProtKB-KW"/>
</dbReference>
<organism evidence="19 20">
    <name type="scientific">Plectus sambesii</name>
    <dbReference type="NCBI Taxonomy" id="2011161"/>
    <lineage>
        <taxon>Eukaryota</taxon>
        <taxon>Metazoa</taxon>
        <taxon>Ecdysozoa</taxon>
        <taxon>Nematoda</taxon>
        <taxon>Chromadorea</taxon>
        <taxon>Plectida</taxon>
        <taxon>Plectina</taxon>
        <taxon>Plectoidea</taxon>
        <taxon>Plectidae</taxon>
        <taxon>Plectus</taxon>
    </lineage>
</organism>
<feature type="coiled-coil region" evidence="14">
    <location>
        <begin position="1893"/>
        <end position="1920"/>
    </location>
</feature>
<dbReference type="GO" id="GO:0017154">
    <property type="term" value="F:semaphorin receptor activity"/>
    <property type="evidence" value="ECO:0007669"/>
    <property type="project" value="InterPro"/>
</dbReference>
<dbReference type="PANTHER" id="PTHR22625">
    <property type="entry name" value="PLEXIN"/>
    <property type="match status" value="1"/>
</dbReference>
<dbReference type="Gene3D" id="2.60.40.10">
    <property type="entry name" value="Immunoglobulins"/>
    <property type="match status" value="4"/>
</dbReference>
<dbReference type="CDD" id="cd12790">
    <property type="entry name" value="RasGAP_plexin_A"/>
    <property type="match status" value="1"/>
</dbReference>
<dbReference type="GO" id="GO:0002116">
    <property type="term" value="C:semaphorin receptor complex"/>
    <property type="evidence" value="ECO:0007669"/>
    <property type="project" value="TreeGrafter"/>
</dbReference>
<dbReference type="CDD" id="cd01179">
    <property type="entry name" value="IPT_plexin_repeat2"/>
    <property type="match status" value="1"/>
</dbReference>
<dbReference type="InterPro" id="IPR002909">
    <property type="entry name" value="IPT_dom"/>
</dbReference>
<feature type="transmembrane region" description="Helical" evidence="16">
    <location>
        <begin position="1279"/>
        <end position="1301"/>
    </location>
</feature>
<dbReference type="InterPro" id="IPR041362">
    <property type="entry name" value="TIG2_plexin"/>
</dbReference>
<dbReference type="SUPFAM" id="SSF48350">
    <property type="entry name" value="GTPase activation domain, GAP"/>
    <property type="match status" value="1"/>
</dbReference>
<evidence type="ECO:0000256" key="11">
    <source>
        <dbReference type="ARBA" id="ARBA00023170"/>
    </source>
</evidence>
<evidence type="ECO:0000313" key="20">
    <source>
        <dbReference type="WBParaSite" id="PSAMB.scaffold1129size35608.g11178.t1"/>
    </source>
</evidence>
<evidence type="ECO:0000259" key="18">
    <source>
        <dbReference type="PROSITE" id="PS51004"/>
    </source>
</evidence>
<dbReference type="Pfam" id="PF17960">
    <property type="entry name" value="TIG_plexin"/>
    <property type="match status" value="1"/>
</dbReference>
<evidence type="ECO:0000256" key="6">
    <source>
        <dbReference type="ARBA" id="ARBA00022737"/>
    </source>
</evidence>
<dbReference type="PROSITE" id="PS51004">
    <property type="entry name" value="SEMA"/>
    <property type="match status" value="1"/>
</dbReference>
<dbReference type="SMART" id="SM00423">
    <property type="entry name" value="PSI"/>
    <property type="match status" value="3"/>
</dbReference>
<protein>
    <submittedName>
        <fullName evidence="20">Sema domain-containing protein</fullName>
    </submittedName>
</protein>
<dbReference type="InterPro" id="IPR002165">
    <property type="entry name" value="Plexin_repeat"/>
</dbReference>
<dbReference type="Proteomes" id="UP000887566">
    <property type="component" value="Unplaced"/>
</dbReference>
<keyword evidence="19" id="KW-1185">Reference proteome</keyword>
<dbReference type="InterPro" id="IPR046800">
    <property type="entry name" value="Plexin_RBD"/>
</dbReference>
<feature type="chain" id="PRO_5037549144" evidence="17">
    <location>
        <begin position="28"/>
        <end position="1952"/>
    </location>
</feature>
<reference evidence="20" key="1">
    <citation type="submission" date="2022-11" db="UniProtKB">
        <authorList>
            <consortium name="WormBaseParasite"/>
        </authorList>
    </citation>
    <scope>IDENTIFICATION</scope>
</reference>
<dbReference type="CDD" id="cd00603">
    <property type="entry name" value="IPT_PCSR"/>
    <property type="match status" value="1"/>
</dbReference>
<dbReference type="Gene3D" id="1.10.506.10">
    <property type="entry name" value="GTPase Activation - p120gap, domain 1"/>
    <property type="match status" value="1"/>
</dbReference>
<keyword evidence="3" id="KW-1003">Cell membrane</keyword>
<feature type="signal peptide" evidence="17">
    <location>
        <begin position="1"/>
        <end position="27"/>
    </location>
</feature>
<dbReference type="FunFam" id="2.60.40.10:FF:001688">
    <property type="entry name" value="GM13016"/>
    <property type="match status" value="1"/>
</dbReference>
<evidence type="ECO:0000256" key="5">
    <source>
        <dbReference type="ARBA" id="ARBA00022729"/>
    </source>
</evidence>
<keyword evidence="14" id="KW-0175">Coiled coil</keyword>
<evidence type="ECO:0000256" key="16">
    <source>
        <dbReference type="SAM" id="Phobius"/>
    </source>
</evidence>
<evidence type="ECO:0000256" key="17">
    <source>
        <dbReference type="SAM" id="SignalP"/>
    </source>
</evidence>
<evidence type="ECO:0000256" key="13">
    <source>
        <dbReference type="PROSITE-ProRule" id="PRU00352"/>
    </source>
</evidence>
<keyword evidence="11" id="KW-0675">Receptor</keyword>
<evidence type="ECO:0000256" key="8">
    <source>
        <dbReference type="ARBA" id="ARBA00022989"/>
    </source>
</evidence>
<dbReference type="Gene3D" id="3.10.20.90">
    <property type="entry name" value="Phosphatidylinositol 3-kinase Catalytic Subunit, Chain A, domain 1"/>
    <property type="match status" value="1"/>
</dbReference>
<evidence type="ECO:0000256" key="7">
    <source>
        <dbReference type="ARBA" id="ARBA00022902"/>
    </source>
</evidence>
<comment type="subcellular location">
    <subcellularLocation>
        <location evidence="1">Cell membrane</location>
        <topology evidence="1">Single-pass type I membrane protein</topology>
    </subcellularLocation>
</comment>
<accession>A0A914UN49</accession>